<gene>
    <name evidence="1" type="ORF">PoB_001827500</name>
</gene>
<accession>A0AAV3Z9D2</accession>
<comment type="caution">
    <text evidence="1">The sequence shown here is derived from an EMBL/GenBank/DDBJ whole genome shotgun (WGS) entry which is preliminary data.</text>
</comment>
<sequence>MGYSCKTEDRMGYPRKTLGDRMGYSCSTSEDDGILLRILRRQNGILLYKIRRQNGIILRNKRQNGAPETAPLAISGHGYFASTGPSKTKLFQAVMPSSNWAVIGGLGLKPTTEKLRLISGQVPRNCAINAFYHPPLLTPTPFPSDQGAVEFKVRFTLVTAPTMFFCRVERTLQLL</sequence>
<dbReference type="AlphaFoldDB" id="A0AAV3Z9D2"/>
<evidence type="ECO:0000313" key="1">
    <source>
        <dbReference type="EMBL" id="GFN91769.1"/>
    </source>
</evidence>
<protein>
    <submittedName>
        <fullName evidence="1">Uncharacterized protein</fullName>
    </submittedName>
</protein>
<reference evidence="1 2" key="1">
    <citation type="journal article" date="2021" name="Elife">
        <title>Chloroplast acquisition without the gene transfer in kleptoplastic sea slugs, Plakobranchus ocellatus.</title>
        <authorList>
            <person name="Maeda T."/>
            <person name="Takahashi S."/>
            <person name="Yoshida T."/>
            <person name="Shimamura S."/>
            <person name="Takaki Y."/>
            <person name="Nagai Y."/>
            <person name="Toyoda A."/>
            <person name="Suzuki Y."/>
            <person name="Arimoto A."/>
            <person name="Ishii H."/>
            <person name="Satoh N."/>
            <person name="Nishiyama T."/>
            <person name="Hasebe M."/>
            <person name="Maruyama T."/>
            <person name="Minagawa J."/>
            <person name="Obokata J."/>
            <person name="Shigenobu S."/>
        </authorList>
    </citation>
    <scope>NUCLEOTIDE SEQUENCE [LARGE SCALE GENOMIC DNA]</scope>
</reference>
<evidence type="ECO:0000313" key="2">
    <source>
        <dbReference type="Proteomes" id="UP000735302"/>
    </source>
</evidence>
<keyword evidence="2" id="KW-1185">Reference proteome</keyword>
<proteinExistence type="predicted"/>
<name>A0AAV3Z9D2_9GAST</name>
<organism evidence="1 2">
    <name type="scientific">Plakobranchus ocellatus</name>
    <dbReference type="NCBI Taxonomy" id="259542"/>
    <lineage>
        <taxon>Eukaryota</taxon>
        <taxon>Metazoa</taxon>
        <taxon>Spiralia</taxon>
        <taxon>Lophotrochozoa</taxon>
        <taxon>Mollusca</taxon>
        <taxon>Gastropoda</taxon>
        <taxon>Heterobranchia</taxon>
        <taxon>Euthyneura</taxon>
        <taxon>Panpulmonata</taxon>
        <taxon>Sacoglossa</taxon>
        <taxon>Placobranchoidea</taxon>
        <taxon>Plakobranchidae</taxon>
        <taxon>Plakobranchus</taxon>
    </lineage>
</organism>
<dbReference type="EMBL" id="BLXT01002163">
    <property type="protein sequence ID" value="GFN91769.1"/>
    <property type="molecule type" value="Genomic_DNA"/>
</dbReference>
<dbReference type="Proteomes" id="UP000735302">
    <property type="component" value="Unassembled WGS sequence"/>
</dbReference>